<dbReference type="InterPro" id="IPR026328">
    <property type="entry name" value="FmdE"/>
</dbReference>
<dbReference type="Pfam" id="PF01258">
    <property type="entry name" value="zf-dskA_traR"/>
    <property type="match status" value="1"/>
</dbReference>
<dbReference type="GO" id="GO:0008270">
    <property type="term" value="F:zinc ion binding"/>
    <property type="evidence" value="ECO:0007669"/>
    <property type="project" value="UniProtKB-KW"/>
</dbReference>
<proteinExistence type="predicted"/>
<evidence type="ECO:0000256" key="2">
    <source>
        <dbReference type="ARBA" id="ARBA00022771"/>
    </source>
</evidence>
<comment type="caution">
    <text evidence="5">The sequence shown here is derived from an EMBL/GenBank/DDBJ whole genome shotgun (WGS) entry which is preliminary data.</text>
</comment>
<evidence type="ECO:0000256" key="3">
    <source>
        <dbReference type="ARBA" id="ARBA00022833"/>
    </source>
</evidence>
<gene>
    <name evidence="5" type="ORF">SDC9_200841</name>
</gene>
<name>A0A645IPL1_9ZZZZ</name>
<dbReference type="GO" id="GO:0043565">
    <property type="term" value="F:sequence-specific DNA binding"/>
    <property type="evidence" value="ECO:0007669"/>
    <property type="project" value="InterPro"/>
</dbReference>
<evidence type="ECO:0000313" key="5">
    <source>
        <dbReference type="EMBL" id="MPN53177.1"/>
    </source>
</evidence>
<evidence type="ECO:0000259" key="4">
    <source>
        <dbReference type="PROSITE" id="PS50114"/>
    </source>
</evidence>
<protein>
    <recommendedName>
        <fullName evidence="4">GATA-type domain-containing protein</fullName>
    </recommendedName>
</protein>
<keyword evidence="3" id="KW-0862">Zinc</keyword>
<dbReference type="Gene3D" id="3.30.1330.130">
    <property type="match status" value="1"/>
</dbReference>
<evidence type="ECO:0000256" key="1">
    <source>
        <dbReference type="ARBA" id="ARBA00022723"/>
    </source>
</evidence>
<dbReference type="AlphaFoldDB" id="A0A645IPL1"/>
<reference evidence="5" key="1">
    <citation type="submission" date="2019-08" db="EMBL/GenBank/DDBJ databases">
        <authorList>
            <person name="Kucharzyk K."/>
            <person name="Murdoch R.W."/>
            <person name="Higgins S."/>
            <person name="Loffler F."/>
        </authorList>
    </citation>
    <scope>NUCLEOTIDE SEQUENCE</scope>
</reference>
<dbReference type="PANTHER" id="PTHR39418">
    <property type="entry name" value="DEHYDROGENASE-RELATED"/>
    <property type="match status" value="1"/>
</dbReference>
<keyword evidence="2" id="KW-0863">Zinc-finger</keyword>
<organism evidence="5">
    <name type="scientific">bioreactor metagenome</name>
    <dbReference type="NCBI Taxonomy" id="1076179"/>
    <lineage>
        <taxon>unclassified sequences</taxon>
        <taxon>metagenomes</taxon>
        <taxon>ecological metagenomes</taxon>
    </lineage>
</organism>
<dbReference type="InterPro" id="IPR003814">
    <property type="entry name" value="FmdEsu_dom"/>
</dbReference>
<dbReference type="PROSITE" id="PS50114">
    <property type="entry name" value="GATA_ZN_FINGER_2"/>
    <property type="match status" value="1"/>
</dbReference>
<dbReference type="PANTHER" id="PTHR39418:SF1">
    <property type="entry name" value="DEHYDROGENASE"/>
    <property type="match status" value="1"/>
</dbReference>
<dbReference type="PIRSF" id="PIRSF006578">
    <property type="entry name" value="FwdE"/>
    <property type="match status" value="1"/>
</dbReference>
<keyword evidence="1" id="KW-0479">Metal-binding</keyword>
<accession>A0A645IPL1</accession>
<dbReference type="Pfam" id="PF02663">
    <property type="entry name" value="FmdE"/>
    <property type="match status" value="1"/>
</dbReference>
<dbReference type="InterPro" id="IPR053194">
    <property type="entry name" value="tRNA_methyltr_O"/>
</dbReference>
<dbReference type="InterPro" id="IPR000962">
    <property type="entry name" value="Znf_DskA_TraR"/>
</dbReference>
<dbReference type="SUPFAM" id="SSF143555">
    <property type="entry name" value="FwdE-like"/>
    <property type="match status" value="1"/>
</dbReference>
<feature type="domain" description="GATA-type" evidence="4">
    <location>
        <begin position="143"/>
        <end position="175"/>
    </location>
</feature>
<dbReference type="GO" id="GO:0006355">
    <property type="term" value="P:regulation of DNA-templated transcription"/>
    <property type="evidence" value="ECO:0007669"/>
    <property type="project" value="InterPro"/>
</dbReference>
<dbReference type="EMBL" id="VSSQ01120027">
    <property type="protein sequence ID" value="MPN53177.1"/>
    <property type="molecule type" value="Genomic_DNA"/>
</dbReference>
<sequence>MDKESLYKKCVDFHGHSCGGLLIGFRAALCAMEQFGISEPSPDEELVCIAENDACGIDAIQALLGCTAGKGNLILRLRGKQAFTFYDRTKNKSLRIVLKEKDFASKEEKHEFMREAPSREIFAVETAELPLPAPARIYGSHACSVCGERTAEPWLRVKDGKFLCLDCCEGADLRG</sequence>
<dbReference type="InterPro" id="IPR000679">
    <property type="entry name" value="Znf_GATA"/>
</dbReference>